<keyword evidence="11" id="KW-1185">Reference proteome</keyword>
<dbReference type="OrthoDB" id="9802264at2"/>
<evidence type="ECO:0000256" key="7">
    <source>
        <dbReference type="ARBA" id="ARBA00023065"/>
    </source>
</evidence>
<dbReference type="FunFam" id="3.40.50.300:FF:000425">
    <property type="entry name" value="Probable ABC transporter, ATP-binding subunit"/>
    <property type="match status" value="1"/>
</dbReference>
<keyword evidence="8" id="KW-0472">Membrane</keyword>
<dbReference type="InterPro" id="IPR050093">
    <property type="entry name" value="ABC_SmlMolc_Importer"/>
</dbReference>
<gene>
    <name evidence="10" type="ordered locus">TREPR_0284</name>
</gene>
<dbReference type="PANTHER" id="PTHR42781:SF4">
    <property type="entry name" value="SPERMIDINE_PUTRESCINE IMPORT ATP-BINDING PROTEIN POTA"/>
    <property type="match status" value="1"/>
</dbReference>
<dbReference type="InterPro" id="IPR003593">
    <property type="entry name" value="AAA+_ATPase"/>
</dbReference>
<dbReference type="SMART" id="SM00382">
    <property type="entry name" value="AAA"/>
    <property type="match status" value="1"/>
</dbReference>
<evidence type="ECO:0000256" key="5">
    <source>
        <dbReference type="ARBA" id="ARBA00022840"/>
    </source>
</evidence>
<evidence type="ECO:0000256" key="3">
    <source>
        <dbReference type="ARBA" id="ARBA00022496"/>
    </source>
</evidence>
<keyword evidence="6" id="KW-0408">Iron</keyword>
<dbReference type="EC" id="3.6.3.25" evidence="10"/>
<evidence type="ECO:0000256" key="8">
    <source>
        <dbReference type="ARBA" id="ARBA00023136"/>
    </source>
</evidence>
<evidence type="ECO:0000313" key="11">
    <source>
        <dbReference type="Proteomes" id="UP000009223"/>
    </source>
</evidence>
<evidence type="ECO:0000256" key="4">
    <source>
        <dbReference type="ARBA" id="ARBA00022741"/>
    </source>
</evidence>
<dbReference type="PROSITE" id="PS00211">
    <property type="entry name" value="ABC_TRANSPORTER_1"/>
    <property type="match status" value="1"/>
</dbReference>
<dbReference type="GO" id="GO:0015408">
    <property type="term" value="F:ABC-type ferric iron transporter activity"/>
    <property type="evidence" value="ECO:0007669"/>
    <property type="project" value="InterPro"/>
</dbReference>
<evidence type="ECO:0000256" key="2">
    <source>
        <dbReference type="ARBA" id="ARBA00022475"/>
    </source>
</evidence>
<proteinExistence type="predicted"/>
<dbReference type="SUPFAM" id="SSF52540">
    <property type="entry name" value="P-loop containing nucleoside triphosphate hydrolases"/>
    <property type="match status" value="1"/>
</dbReference>
<dbReference type="RefSeq" id="WP_015709710.1">
    <property type="nucleotide sequence ID" value="NC_015578.1"/>
</dbReference>
<organism evidence="10 11">
    <name type="scientific">Treponema primitia (strain ATCC BAA-887 / DSM 12427 / ZAS-2)</name>
    <dbReference type="NCBI Taxonomy" id="545694"/>
    <lineage>
        <taxon>Bacteria</taxon>
        <taxon>Pseudomonadati</taxon>
        <taxon>Spirochaetota</taxon>
        <taxon>Spirochaetia</taxon>
        <taxon>Spirochaetales</taxon>
        <taxon>Treponemataceae</taxon>
        <taxon>Treponema</taxon>
    </lineage>
</organism>
<dbReference type="eggNOG" id="COG3842">
    <property type="taxonomic scope" value="Bacteria"/>
</dbReference>
<reference evidence="10 11" key="2">
    <citation type="journal article" date="2011" name="ISME J.">
        <title>RNA-seq reveals cooperative metabolic interactions between two termite-gut spirochete species in co-culture.</title>
        <authorList>
            <person name="Rosenthal A.Z."/>
            <person name="Matson E.G."/>
            <person name="Eldar A."/>
            <person name="Leadbetter J.R."/>
        </authorList>
    </citation>
    <scope>NUCLEOTIDE SEQUENCE [LARGE SCALE GENOMIC DNA]</scope>
    <source>
        <strain evidence="11">ATCC BAA-887 / DSM 12427 / ZAS-2</strain>
    </source>
</reference>
<feature type="domain" description="ABC transporter" evidence="9">
    <location>
        <begin position="5"/>
        <end position="235"/>
    </location>
</feature>
<evidence type="ECO:0000259" key="9">
    <source>
        <dbReference type="PROSITE" id="PS50893"/>
    </source>
</evidence>
<dbReference type="InterPro" id="IPR003439">
    <property type="entry name" value="ABC_transporter-like_ATP-bd"/>
</dbReference>
<dbReference type="HOGENOM" id="CLU_000604_1_1_12"/>
<evidence type="ECO:0000256" key="1">
    <source>
        <dbReference type="ARBA" id="ARBA00022448"/>
    </source>
</evidence>
<dbReference type="GO" id="GO:0016887">
    <property type="term" value="F:ATP hydrolysis activity"/>
    <property type="evidence" value="ECO:0007669"/>
    <property type="project" value="InterPro"/>
</dbReference>
<sequence length="254" mass="28605">MGDKLAVRDLVHIFNKQEVLHRISFTVKEGEFLSILGPSGCGKTTILRILIGLLAPTAGSIIKDGVDITRVPPAGRNMGIVFQNYALFQNMTVLGNVEYALRCNRDRRGQARAIAENIIEQVGLTEHIRKKPYKLSGGQQQRVAIARTLAMNPEIILFDEPMSALDAATRLLLRKEIKRIQEQFHSTMVYITHDQEEAFALSDRIMVMDNGVIHQLDTPENIIASPADNFVREFVIDNLELKINSLVKYVQVKR</sequence>
<dbReference type="Pfam" id="PF00005">
    <property type="entry name" value="ABC_tran"/>
    <property type="match status" value="1"/>
</dbReference>
<name>F5YNW8_TREPZ</name>
<keyword evidence="1" id="KW-0813">Transport</keyword>
<evidence type="ECO:0000313" key="10">
    <source>
        <dbReference type="EMBL" id="AEF86149.1"/>
    </source>
</evidence>
<keyword evidence="3" id="KW-0410">Iron transport</keyword>
<protein>
    <submittedName>
        <fullName evidence="10">Sulfate/thiosulfate import ATP-binding protein CysA 2 (Sulfate-transporting ATPase 2)</fullName>
        <ecNumber evidence="10">3.6.3.25</ecNumber>
    </submittedName>
</protein>
<dbReference type="KEGG" id="tpi:TREPR_0284"/>
<dbReference type="STRING" id="545694.TREPR_0284"/>
<dbReference type="GO" id="GO:0016020">
    <property type="term" value="C:membrane"/>
    <property type="evidence" value="ECO:0007669"/>
    <property type="project" value="InterPro"/>
</dbReference>
<keyword evidence="5 10" id="KW-0067">ATP-binding</keyword>
<dbReference type="GO" id="GO:0015697">
    <property type="term" value="P:quaternary ammonium group transport"/>
    <property type="evidence" value="ECO:0007669"/>
    <property type="project" value="UniProtKB-ARBA"/>
</dbReference>
<dbReference type="EMBL" id="CP001843">
    <property type="protein sequence ID" value="AEF86149.1"/>
    <property type="molecule type" value="Genomic_DNA"/>
</dbReference>
<dbReference type="InterPro" id="IPR015853">
    <property type="entry name" value="ABC_transpr_FbpC"/>
</dbReference>
<accession>F5YNW8</accession>
<dbReference type="InterPro" id="IPR017871">
    <property type="entry name" value="ABC_transporter-like_CS"/>
</dbReference>
<dbReference type="AlphaFoldDB" id="F5YNW8"/>
<keyword evidence="10" id="KW-0378">Hydrolase</keyword>
<keyword evidence="4" id="KW-0547">Nucleotide-binding</keyword>
<evidence type="ECO:0000256" key="6">
    <source>
        <dbReference type="ARBA" id="ARBA00023004"/>
    </source>
</evidence>
<dbReference type="Proteomes" id="UP000009223">
    <property type="component" value="Chromosome"/>
</dbReference>
<keyword evidence="7" id="KW-0406">Ion transport</keyword>
<reference evidence="11" key="1">
    <citation type="submission" date="2009-12" db="EMBL/GenBank/DDBJ databases">
        <title>Complete sequence of Treponema primitia strain ZAS-2.</title>
        <authorList>
            <person name="Tetu S.G."/>
            <person name="Matson E."/>
            <person name="Ren Q."/>
            <person name="Seshadri R."/>
            <person name="Elbourne L."/>
            <person name="Hassan K.A."/>
            <person name="Durkin A."/>
            <person name="Radune D."/>
            <person name="Mohamoud Y."/>
            <person name="Shay R."/>
            <person name="Jin S."/>
            <person name="Zhang X."/>
            <person name="Lucey K."/>
            <person name="Ballor N.R."/>
            <person name="Ottesen E."/>
            <person name="Rosenthal R."/>
            <person name="Allen A."/>
            <person name="Leadbetter J.R."/>
            <person name="Paulsen I.T."/>
        </authorList>
    </citation>
    <scope>NUCLEOTIDE SEQUENCE [LARGE SCALE GENOMIC DNA]</scope>
    <source>
        <strain evidence="11">ATCC BAA-887 / DSM 12427 / ZAS-2</strain>
    </source>
</reference>
<dbReference type="Gene3D" id="3.40.50.300">
    <property type="entry name" value="P-loop containing nucleotide triphosphate hydrolases"/>
    <property type="match status" value="1"/>
</dbReference>
<dbReference type="InterPro" id="IPR027417">
    <property type="entry name" value="P-loop_NTPase"/>
</dbReference>
<dbReference type="PANTHER" id="PTHR42781">
    <property type="entry name" value="SPERMIDINE/PUTRESCINE IMPORT ATP-BINDING PROTEIN POTA"/>
    <property type="match status" value="1"/>
</dbReference>
<dbReference type="CDD" id="cd03259">
    <property type="entry name" value="ABC_Carb_Solutes_like"/>
    <property type="match status" value="1"/>
</dbReference>
<keyword evidence="2" id="KW-1003">Cell membrane</keyword>
<dbReference type="PROSITE" id="PS50893">
    <property type="entry name" value="ABC_TRANSPORTER_2"/>
    <property type="match status" value="1"/>
</dbReference>
<dbReference type="GO" id="GO:0005524">
    <property type="term" value="F:ATP binding"/>
    <property type="evidence" value="ECO:0007669"/>
    <property type="project" value="UniProtKB-KW"/>
</dbReference>